<proteinExistence type="predicted"/>
<organism evidence="1 2">
    <name type="scientific">Liparis tanakae</name>
    <name type="common">Tanaka's snailfish</name>
    <dbReference type="NCBI Taxonomy" id="230148"/>
    <lineage>
        <taxon>Eukaryota</taxon>
        <taxon>Metazoa</taxon>
        <taxon>Chordata</taxon>
        <taxon>Craniata</taxon>
        <taxon>Vertebrata</taxon>
        <taxon>Euteleostomi</taxon>
        <taxon>Actinopterygii</taxon>
        <taxon>Neopterygii</taxon>
        <taxon>Teleostei</taxon>
        <taxon>Neoteleostei</taxon>
        <taxon>Acanthomorphata</taxon>
        <taxon>Eupercaria</taxon>
        <taxon>Perciformes</taxon>
        <taxon>Cottioidei</taxon>
        <taxon>Cottales</taxon>
        <taxon>Liparidae</taxon>
        <taxon>Liparis</taxon>
    </lineage>
</organism>
<gene>
    <name evidence="1" type="ORF">EYF80_038815</name>
</gene>
<evidence type="ECO:0000313" key="2">
    <source>
        <dbReference type="Proteomes" id="UP000314294"/>
    </source>
</evidence>
<sequence>MDITDQGAQMEPLLPTSRCGCSSHLHTCPSAHLRSKRLRCHGFSRRCGGGEVSVGVSGRPRYRFPRATATWSTYSPMASLCLPGLRHELRGDMWSKVPKNPKTWYPVQTLVPKDALSVFGKTANARSSPGGEVRTGTA</sequence>
<reference evidence="1 2" key="1">
    <citation type="submission" date="2019-03" db="EMBL/GenBank/DDBJ databases">
        <title>First draft genome of Liparis tanakae, snailfish: a comprehensive survey of snailfish specific genes.</title>
        <authorList>
            <person name="Kim W."/>
            <person name="Song I."/>
            <person name="Jeong J.-H."/>
            <person name="Kim D."/>
            <person name="Kim S."/>
            <person name="Ryu S."/>
            <person name="Song J.Y."/>
            <person name="Lee S.K."/>
        </authorList>
    </citation>
    <scope>NUCLEOTIDE SEQUENCE [LARGE SCALE GENOMIC DNA]</scope>
    <source>
        <tissue evidence="1">Muscle</tissue>
    </source>
</reference>
<dbReference type="AlphaFoldDB" id="A0A4Z2GDN1"/>
<comment type="caution">
    <text evidence="1">The sequence shown here is derived from an EMBL/GenBank/DDBJ whole genome shotgun (WGS) entry which is preliminary data.</text>
</comment>
<dbReference type="EMBL" id="SRLO01000598">
    <property type="protein sequence ID" value="TNN51013.1"/>
    <property type="molecule type" value="Genomic_DNA"/>
</dbReference>
<name>A0A4Z2GDN1_9TELE</name>
<accession>A0A4Z2GDN1</accession>
<dbReference type="Proteomes" id="UP000314294">
    <property type="component" value="Unassembled WGS sequence"/>
</dbReference>
<protein>
    <submittedName>
        <fullName evidence="1">Uncharacterized protein</fullName>
    </submittedName>
</protein>
<keyword evidence="2" id="KW-1185">Reference proteome</keyword>
<evidence type="ECO:0000313" key="1">
    <source>
        <dbReference type="EMBL" id="TNN51013.1"/>
    </source>
</evidence>